<organism evidence="1 2">
    <name type="scientific">Pyrobaculum oguniense (strain DSM 13380 / JCM 10595 / TE7)</name>
    <dbReference type="NCBI Taxonomy" id="698757"/>
    <lineage>
        <taxon>Archaea</taxon>
        <taxon>Thermoproteota</taxon>
        <taxon>Thermoprotei</taxon>
        <taxon>Thermoproteales</taxon>
        <taxon>Thermoproteaceae</taxon>
        <taxon>Pyrobaculum</taxon>
    </lineage>
</organism>
<name>H6QAQ3_PYROT</name>
<dbReference type="Gene3D" id="1.20.120.330">
    <property type="entry name" value="Nucleotidyltransferases domain 2"/>
    <property type="match status" value="1"/>
</dbReference>
<dbReference type="PANTHER" id="PTHR34237">
    <property type="entry name" value="PAREP8-RELATED"/>
    <property type="match status" value="1"/>
</dbReference>
<accession>H6QAQ3</accession>
<dbReference type="Pfam" id="PF05942">
    <property type="entry name" value="PaREP1"/>
    <property type="match status" value="1"/>
</dbReference>
<dbReference type="eggNOG" id="arCOG03722">
    <property type="taxonomic scope" value="Archaea"/>
</dbReference>
<dbReference type="Proteomes" id="UP000009062">
    <property type="component" value="Chromosome"/>
</dbReference>
<reference evidence="1 2" key="1">
    <citation type="journal article" date="2012" name="Stand. Genomic Sci.">
        <title>Complete genome sequence of Pyrobaculum oguniense.</title>
        <authorList>
            <person name="Bernick D.L."/>
            <person name="Karplus K."/>
            <person name="Lui L.M."/>
            <person name="Coker J.K."/>
            <person name="Murphy J.N."/>
            <person name="Chan P.P."/>
            <person name="Cozen A.E."/>
            <person name="Lowe T.M."/>
        </authorList>
    </citation>
    <scope>NUCLEOTIDE SEQUENCE [LARGE SCALE GENOMIC DNA]</scope>
    <source>
        <strain evidence="1 2">TE7</strain>
    </source>
</reference>
<sequence length="183" mass="20617">MAVLTTAAVTAQVSPQSYKKRLRNRHVAAVKLPEEVVERVKKRAEELGLSLESYLIDVITRDDDPEKASEAYVEASKSLLEEARGELEKGDVRQAAEKLWGAAALAIKAYAAWREGKRLSSHGELWRYKDVAAAELGEWVRDAWNAGNAMHTCFYEGWCTKEDVEDSLKKIERLINEIVSKIK</sequence>
<dbReference type="PANTHER" id="PTHR34237:SF1">
    <property type="entry name" value="PAREP8"/>
    <property type="match status" value="1"/>
</dbReference>
<dbReference type="KEGG" id="pog:Pogu_1652"/>
<keyword evidence="2" id="KW-1185">Reference proteome</keyword>
<dbReference type="EMBL" id="CP003316">
    <property type="protein sequence ID" value="AFA39679.1"/>
    <property type="molecule type" value="Genomic_DNA"/>
</dbReference>
<proteinExistence type="predicted"/>
<gene>
    <name evidence="1" type="ordered locus">Pogu_1652</name>
</gene>
<dbReference type="AlphaFoldDB" id="H6QAQ3"/>
<protein>
    <submittedName>
        <fullName evidence="1">Archaeal PaREP1/PaREP8 family</fullName>
    </submittedName>
</protein>
<evidence type="ECO:0000313" key="2">
    <source>
        <dbReference type="Proteomes" id="UP000009062"/>
    </source>
</evidence>
<evidence type="ECO:0000313" key="1">
    <source>
        <dbReference type="EMBL" id="AFA39679.1"/>
    </source>
</evidence>
<dbReference type="InterPro" id="IPR010268">
    <property type="entry name" value="PaREP1"/>
</dbReference>
<dbReference type="HOGENOM" id="CLU_115256_4_0_2"/>